<name>A0A023B1T3_GRENI</name>
<dbReference type="Proteomes" id="UP000019763">
    <property type="component" value="Unassembled WGS sequence"/>
</dbReference>
<dbReference type="RefSeq" id="XP_011132054.1">
    <property type="nucleotide sequence ID" value="XM_011133752.1"/>
</dbReference>
<proteinExistence type="predicted"/>
<reference evidence="1" key="1">
    <citation type="submission" date="2013-12" db="EMBL/GenBank/DDBJ databases">
        <authorList>
            <person name="Omoto C.K."/>
            <person name="Sibley D."/>
            <person name="Venepally P."/>
            <person name="Hadjithomas M."/>
            <person name="Karamycheva S."/>
            <person name="Brunk B."/>
            <person name="Roos D."/>
            <person name="Caler E."/>
            <person name="Lorenzi H."/>
        </authorList>
    </citation>
    <scope>NUCLEOTIDE SEQUENCE</scope>
</reference>
<comment type="caution">
    <text evidence="1">The sequence shown here is derived from an EMBL/GenBank/DDBJ whole genome shotgun (WGS) entry which is preliminary data.</text>
</comment>
<accession>A0A023B1T3</accession>
<sequence>MKRVYKYRNLVVQIDNLFTTESAEIYIKDTANRKKYACCNIGQNIMLNLIQTRPSINFKVLGDGERFIAETDVITDELLLCQENYLERRHDLYLPTGEKWATLELVYLFDKTDGMLNTIKPSISSLHPSVLNQVIYITFIDLLANLKKYEVEVLLGPHKVYLPKQIKTCLTYDTLGHALMIVQVVHPLITYMAQLPLSPQITDFRGTIRCFAEANEYVDVELDISIPDHLGK</sequence>
<dbReference type="VEuPathDB" id="CryptoDB:GNI_127510"/>
<evidence type="ECO:0000313" key="1">
    <source>
        <dbReference type="EMBL" id="EZG49270.1"/>
    </source>
</evidence>
<keyword evidence="2" id="KW-1185">Reference proteome</keyword>
<dbReference type="GeneID" id="22914475"/>
<dbReference type="AlphaFoldDB" id="A0A023B1T3"/>
<organism evidence="1 2">
    <name type="scientific">Gregarina niphandrodes</name>
    <name type="common">Septate eugregarine</name>
    <dbReference type="NCBI Taxonomy" id="110365"/>
    <lineage>
        <taxon>Eukaryota</taxon>
        <taxon>Sar</taxon>
        <taxon>Alveolata</taxon>
        <taxon>Apicomplexa</taxon>
        <taxon>Conoidasida</taxon>
        <taxon>Gregarinasina</taxon>
        <taxon>Eugregarinorida</taxon>
        <taxon>Gregarinidae</taxon>
        <taxon>Gregarina</taxon>
    </lineage>
</organism>
<protein>
    <submittedName>
        <fullName evidence="1">Uncharacterized protein</fullName>
    </submittedName>
</protein>
<gene>
    <name evidence="1" type="ORF">GNI_127510</name>
</gene>
<dbReference type="EMBL" id="AFNH02000951">
    <property type="protein sequence ID" value="EZG49270.1"/>
    <property type="molecule type" value="Genomic_DNA"/>
</dbReference>
<evidence type="ECO:0000313" key="2">
    <source>
        <dbReference type="Proteomes" id="UP000019763"/>
    </source>
</evidence>